<dbReference type="SUPFAM" id="SSF74650">
    <property type="entry name" value="Galactose mutarotase-like"/>
    <property type="match status" value="1"/>
</dbReference>
<name>A0ABV4CT04_9PSEU</name>
<evidence type="ECO:0000313" key="3">
    <source>
        <dbReference type="Proteomes" id="UP001564626"/>
    </source>
</evidence>
<dbReference type="PANTHER" id="PTHR10091:SF0">
    <property type="entry name" value="GALACTOSE MUTAROTASE"/>
    <property type="match status" value="1"/>
</dbReference>
<reference evidence="2 3" key="1">
    <citation type="submission" date="2024-08" db="EMBL/GenBank/DDBJ databases">
        <title>Genome mining of Saccharopolyspora cebuensis PGLac3 from Nigerian medicinal plant.</title>
        <authorList>
            <person name="Ezeobiora C.E."/>
            <person name="Igbokwe N.H."/>
            <person name="Amin D.H."/>
            <person name="Mendie U.E."/>
        </authorList>
    </citation>
    <scope>NUCLEOTIDE SEQUENCE [LARGE SCALE GENOMIC DNA]</scope>
    <source>
        <strain evidence="2 3">PGLac3</strain>
    </source>
</reference>
<sequence>MSPISRRTALTTALTAAGVATAAPAQAAPEPPPSGTAVGRLHELRAGRHRVVVAGVAATLLSWQVDGEEVLLTHGPDDPGEGYRGKTILPWPNRIDRGRYSFGGRTWQVPITEPSRDTALHGLMNFVEWEPVHHRRDRVVLRYALPPHYGYPFPMVFEAEYAVDDDGVRATVTARNTGRTPAPYGTANHTYVAAATDRIDDVVLELPARTYYRTDDRLIPVGTAPVAGTGYDFRTARRIGATTMDTAFTDLDRERDGEAVVRMRRPGGVDVELRVDRAHGYLQVYTDDSPEGERPARQGITVEPMTCAPNAFVTGDGLVVLRPGERHRARWRYRALG</sequence>
<evidence type="ECO:0000256" key="1">
    <source>
        <dbReference type="SAM" id="SignalP"/>
    </source>
</evidence>
<dbReference type="EMBL" id="JBGEHV010000090">
    <property type="protein sequence ID" value="MEY8043347.1"/>
    <property type="molecule type" value="Genomic_DNA"/>
</dbReference>
<dbReference type="InterPro" id="IPR011013">
    <property type="entry name" value="Gal_mutarotase_sf_dom"/>
</dbReference>
<keyword evidence="1" id="KW-0732">Signal</keyword>
<feature type="signal peptide" evidence="1">
    <location>
        <begin position="1"/>
        <end position="27"/>
    </location>
</feature>
<comment type="caution">
    <text evidence="2">The sequence shown here is derived from an EMBL/GenBank/DDBJ whole genome shotgun (WGS) entry which is preliminary data.</text>
</comment>
<dbReference type="PROSITE" id="PS51318">
    <property type="entry name" value="TAT"/>
    <property type="match status" value="1"/>
</dbReference>
<dbReference type="RefSeq" id="WP_345366625.1">
    <property type="nucleotide sequence ID" value="NZ_BAABII010000016.1"/>
</dbReference>
<protein>
    <submittedName>
        <fullName evidence="2">Aldose 1-epimerase family protein</fullName>
    </submittedName>
</protein>
<feature type="chain" id="PRO_5046436661" evidence="1">
    <location>
        <begin position="28"/>
        <end position="337"/>
    </location>
</feature>
<dbReference type="InterPro" id="IPR037480">
    <property type="entry name" value="YihR-like"/>
</dbReference>
<dbReference type="Gene3D" id="2.70.98.10">
    <property type="match status" value="1"/>
</dbReference>
<organism evidence="2 3">
    <name type="scientific">Saccharopolyspora cebuensis</name>
    <dbReference type="NCBI Taxonomy" id="418759"/>
    <lineage>
        <taxon>Bacteria</taxon>
        <taxon>Bacillati</taxon>
        <taxon>Actinomycetota</taxon>
        <taxon>Actinomycetes</taxon>
        <taxon>Pseudonocardiales</taxon>
        <taxon>Pseudonocardiaceae</taxon>
        <taxon>Saccharopolyspora</taxon>
    </lineage>
</organism>
<dbReference type="InterPro" id="IPR014718">
    <property type="entry name" value="GH-type_carb-bd"/>
</dbReference>
<keyword evidence="3" id="KW-1185">Reference proteome</keyword>
<dbReference type="Pfam" id="PF01263">
    <property type="entry name" value="Aldose_epim"/>
    <property type="match status" value="1"/>
</dbReference>
<evidence type="ECO:0000313" key="2">
    <source>
        <dbReference type="EMBL" id="MEY8043347.1"/>
    </source>
</evidence>
<dbReference type="CDD" id="cd09022">
    <property type="entry name" value="Aldose_epim_Ec_YihR"/>
    <property type="match status" value="1"/>
</dbReference>
<accession>A0ABV4CT04</accession>
<dbReference type="Proteomes" id="UP001564626">
    <property type="component" value="Unassembled WGS sequence"/>
</dbReference>
<proteinExistence type="predicted"/>
<gene>
    <name evidence="2" type="ORF">AB8O55_28390</name>
</gene>
<dbReference type="InterPro" id="IPR008183">
    <property type="entry name" value="Aldose_1/G6P_1-epimerase"/>
</dbReference>
<dbReference type="InterPro" id="IPR006311">
    <property type="entry name" value="TAT_signal"/>
</dbReference>
<dbReference type="PANTHER" id="PTHR10091">
    <property type="entry name" value="ALDOSE-1-EPIMERASE"/>
    <property type="match status" value="1"/>
</dbReference>